<dbReference type="InterPro" id="IPR011001">
    <property type="entry name" value="Saposin-like"/>
</dbReference>
<feature type="signal peptide" evidence="2">
    <location>
        <begin position="1"/>
        <end position="22"/>
    </location>
</feature>
<evidence type="ECO:0000259" key="3">
    <source>
        <dbReference type="PROSITE" id="PS50015"/>
    </source>
</evidence>
<dbReference type="Pfam" id="PF20825">
    <property type="entry name" value="Saposin"/>
    <property type="match status" value="1"/>
</dbReference>
<dbReference type="AlphaFoldDB" id="A0A4Y2GIF1"/>
<gene>
    <name evidence="4" type="ORF">AVEN_88384_1</name>
</gene>
<keyword evidence="1" id="KW-1015">Disulfide bond</keyword>
<dbReference type="EMBL" id="BGPR01001380">
    <property type="protein sequence ID" value="GBM52489.1"/>
    <property type="molecule type" value="Genomic_DNA"/>
</dbReference>
<dbReference type="InterPro" id="IPR008139">
    <property type="entry name" value="SaposinB_dom"/>
</dbReference>
<dbReference type="InterPro" id="IPR048593">
    <property type="entry name" value="AOAH_Saposin_N"/>
</dbReference>
<accession>A0A4Y2GIF1</accession>
<dbReference type="PANTHER" id="PTHR15010">
    <property type="entry name" value="ACYLOXYACYL HYDROLASE"/>
    <property type="match status" value="1"/>
</dbReference>
<proteinExistence type="predicted"/>
<reference evidence="4 5" key="1">
    <citation type="journal article" date="2019" name="Sci. Rep.">
        <title>Orb-weaving spider Araneus ventricosus genome elucidates the spidroin gene catalogue.</title>
        <authorList>
            <person name="Kono N."/>
            <person name="Nakamura H."/>
            <person name="Ohtoshi R."/>
            <person name="Moran D.A.P."/>
            <person name="Shinohara A."/>
            <person name="Yoshida Y."/>
            <person name="Fujiwara M."/>
            <person name="Mori M."/>
            <person name="Tomita M."/>
            <person name="Arakawa K."/>
        </authorList>
    </citation>
    <scope>NUCLEOTIDE SEQUENCE [LARGE SCALE GENOMIC DNA]</scope>
</reference>
<dbReference type="OrthoDB" id="6431422at2759"/>
<dbReference type="InterPro" id="IPR039676">
    <property type="entry name" value="AOAH"/>
</dbReference>
<dbReference type="GO" id="GO:0009104">
    <property type="term" value="P:lipopolysaccharide catabolic process"/>
    <property type="evidence" value="ECO:0007669"/>
    <property type="project" value="TreeGrafter"/>
</dbReference>
<comment type="caution">
    <text evidence="4">The sequence shown here is derived from an EMBL/GenBank/DDBJ whole genome shotgun (WGS) entry which is preliminary data.</text>
</comment>
<dbReference type="SUPFAM" id="SSF47862">
    <property type="entry name" value="Saposin"/>
    <property type="match status" value="1"/>
</dbReference>
<organism evidence="4 5">
    <name type="scientific">Araneus ventricosus</name>
    <name type="common">Orbweaver spider</name>
    <name type="synonym">Epeira ventricosa</name>
    <dbReference type="NCBI Taxonomy" id="182803"/>
    <lineage>
        <taxon>Eukaryota</taxon>
        <taxon>Metazoa</taxon>
        <taxon>Ecdysozoa</taxon>
        <taxon>Arthropoda</taxon>
        <taxon>Chelicerata</taxon>
        <taxon>Arachnida</taxon>
        <taxon>Araneae</taxon>
        <taxon>Araneomorphae</taxon>
        <taxon>Entelegynae</taxon>
        <taxon>Araneoidea</taxon>
        <taxon>Araneidae</taxon>
        <taxon>Araneus</taxon>
    </lineage>
</organism>
<feature type="domain" description="Saposin B-type" evidence="3">
    <location>
        <begin position="33"/>
        <end position="112"/>
    </location>
</feature>
<dbReference type="Gene3D" id="1.10.225.10">
    <property type="entry name" value="Saposin-like"/>
    <property type="match status" value="1"/>
</dbReference>
<keyword evidence="2" id="KW-0732">Signal</keyword>
<evidence type="ECO:0000256" key="1">
    <source>
        <dbReference type="ARBA" id="ARBA00023157"/>
    </source>
</evidence>
<dbReference type="PROSITE" id="PS50015">
    <property type="entry name" value="SAP_B"/>
    <property type="match status" value="1"/>
</dbReference>
<dbReference type="SMART" id="SM00741">
    <property type="entry name" value="SapB"/>
    <property type="match status" value="1"/>
</dbReference>
<sequence>MKLFQFVAILFVFSTFVSLSSGTRNLDQIEINGGKACAACTILVGLVEQVAEVNNKTVTDMVSELCLFLPSEYTILCDILVHLWGPAIIEKLSRKESADVVCYSLGICHVDPGMEYCHLFPEPEVSGGIEYSSFHWISVVFAMLVFGIMKTINVENFSKNHF</sequence>
<protein>
    <recommendedName>
        <fullName evidence="3">Saposin B-type domain-containing protein</fullName>
    </recommendedName>
</protein>
<name>A0A4Y2GIF1_ARAVE</name>
<evidence type="ECO:0000313" key="5">
    <source>
        <dbReference type="Proteomes" id="UP000499080"/>
    </source>
</evidence>
<feature type="chain" id="PRO_5021333515" description="Saposin B-type domain-containing protein" evidence="2">
    <location>
        <begin position="23"/>
        <end position="162"/>
    </location>
</feature>
<dbReference type="Proteomes" id="UP000499080">
    <property type="component" value="Unassembled WGS sequence"/>
</dbReference>
<evidence type="ECO:0000313" key="4">
    <source>
        <dbReference type="EMBL" id="GBM52489.1"/>
    </source>
</evidence>
<dbReference type="PANTHER" id="PTHR15010:SF0">
    <property type="entry name" value="ACYLOXYACYL HYDROLASE"/>
    <property type="match status" value="1"/>
</dbReference>
<dbReference type="GO" id="GO:0005509">
    <property type="term" value="F:calcium ion binding"/>
    <property type="evidence" value="ECO:0007669"/>
    <property type="project" value="TreeGrafter"/>
</dbReference>
<keyword evidence="5" id="KW-1185">Reference proteome</keyword>
<evidence type="ECO:0000256" key="2">
    <source>
        <dbReference type="SAM" id="SignalP"/>
    </source>
</evidence>
<dbReference type="GO" id="GO:0050528">
    <property type="term" value="F:acyloxyacyl hydrolase activity"/>
    <property type="evidence" value="ECO:0007669"/>
    <property type="project" value="InterPro"/>
</dbReference>